<dbReference type="AlphaFoldDB" id="A0A9X2FCE6"/>
<organism evidence="8 9">
    <name type="scientific">Aeoliella straminimaris</name>
    <dbReference type="NCBI Taxonomy" id="2954799"/>
    <lineage>
        <taxon>Bacteria</taxon>
        <taxon>Pseudomonadati</taxon>
        <taxon>Planctomycetota</taxon>
        <taxon>Planctomycetia</taxon>
        <taxon>Pirellulales</taxon>
        <taxon>Lacipirellulaceae</taxon>
        <taxon>Aeoliella</taxon>
    </lineage>
</organism>
<dbReference type="Gene3D" id="2.60.120.560">
    <property type="entry name" value="Exo-inulinase, domain 1"/>
    <property type="match status" value="1"/>
</dbReference>
<dbReference type="InterPro" id="IPR010720">
    <property type="entry name" value="Alpha-L-AF_C"/>
</dbReference>
<dbReference type="Proteomes" id="UP001155241">
    <property type="component" value="Unassembled WGS sequence"/>
</dbReference>
<dbReference type="SMART" id="SM00813">
    <property type="entry name" value="Alpha-L-AF_C"/>
    <property type="match status" value="1"/>
</dbReference>
<dbReference type="EMBL" id="JAMXLR010000055">
    <property type="protein sequence ID" value="MCO6045457.1"/>
    <property type="molecule type" value="Genomic_DNA"/>
</dbReference>
<evidence type="ECO:0000313" key="9">
    <source>
        <dbReference type="Proteomes" id="UP001155241"/>
    </source>
</evidence>
<evidence type="ECO:0000256" key="2">
    <source>
        <dbReference type="ARBA" id="ARBA00007186"/>
    </source>
</evidence>
<dbReference type="SUPFAM" id="SSF51011">
    <property type="entry name" value="Glycosyl hydrolase domain"/>
    <property type="match status" value="1"/>
</dbReference>
<name>A0A9X2FCE6_9BACT</name>
<dbReference type="InterPro" id="IPR008979">
    <property type="entry name" value="Galactose-bd-like_sf"/>
</dbReference>
<dbReference type="GO" id="GO:0046373">
    <property type="term" value="P:L-arabinose metabolic process"/>
    <property type="evidence" value="ECO:0007669"/>
    <property type="project" value="InterPro"/>
</dbReference>
<sequence>MSDRLIGVFFEDINFGADGGLNAELVKNGSFELPPYRLGWKAIGQAELSAGRDAPASSGNPTFLRIKGPADGEAGVSNEGFRGMGLKEGEKYAFSMLARTTAGRSVPVTVRLVSEGGETLAEAEATVKGSAWKPVTADLVPAKTDAKAHLDVLIQSEGPLDIDLVSLYPHDTWQGRPHGLRKDLVQKLADLKPAFFRFPGGCIVEGSELRYRYQWKSTIGPRTERRPLVNRWNTEFQHRLTPDYYQSFDVGFYEYFQLAEDLGAEPLPILNCGMACQFNSSELVPMDELDPYIQDALDLIEFANGPVDSQWGAIRAAMGHPEPFGMKLLGVGNEQWGPDYFERYERFAQVLQQAHPEIELISTSGPFPSGKHFDYAWPILKQIGVPIVDEHCYAMPDWFLREASRYDNYDRSGPQVFMGEYAAQSVAICSPNNRNNLRCAVAEAAFLTGIERNSDVVVMSAYAPLMAHVDAWQWTPDLIWFDNLSSYATPNYYVQQLFSLHRGDVVLPLEIDDPRGSRQPGGRIGIGTFDTAADFRDVTVTRGDRLLLKATDLPAAEALTIEGGEWTTDDGTLHQQTARGDSQALFGDTDWGDCTIRLKVRKQDQQGGIRIFFRHSPGGSHMEWIIGGGGNKDHTLMAHMATHVETPQVVAQVANSLSAGEWHDVRVELKGPQIRCYLDGELVHDTQVPAPATEHLYASASLVEDSGEAIVKVVNPTDAPANVELVLAGMDQGKKQCRVITLSGAPEATNSIETPQAISPKESEVEAAGNKIEYEFPANSLTVFRVHSK</sequence>
<evidence type="ECO:0000256" key="4">
    <source>
        <dbReference type="ARBA" id="ARBA00022729"/>
    </source>
</evidence>
<keyword evidence="5" id="KW-0378">Hydrolase</keyword>
<evidence type="ECO:0000256" key="1">
    <source>
        <dbReference type="ARBA" id="ARBA00001462"/>
    </source>
</evidence>
<feature type="domain" description="Alpha-L-arabinofuranosidase C-terminal" evidence="7">
    <location>
        <begin position="419"/>
        <end position="780"/>
    </location>
</feature>
<accession>A0A9X2FCE6</accession>
<comment type="similarity">
    <text evidence="2">Belongs to the glycosyl hydrolase 51 family.</text>
</comment>
<dbReference type="SUPFAM" id="SSF49899">
    <property type="entry name" value="Concanavalin A-like lectins/glucanases"/>
    <property type="match status" value="1"/>
</dbReference>
<reference evidence="8" key="1">
    <citation type="submission" date="2022-06" db="EMBL/GenBank/DDBJ databases">
        <title>Aeoliella straminimaris, a novel planctomycete from sediments.</title>
        <authorList>
            <person name="Vitorino I.R."/>
            <person name="Lage O.M."/>
        </authorList>
    </citation>
    <scope>NUCLEOTIDE SEQUENCE</scope>
    <source>
        <strain evidence="8">ICT_H6.2</strain>
    </source>
</reference>
<dbReference type="Pfam" id="PF06964">
    <property type="entry name" value="Alpha-L-AF_C"/>
    <property type="match status" value="1"/>
</dbReference>
<dbReference type="Pfam" id="PF06439">
    <property type="entry name" value="3keto-disac_hyd"/>
    <property type="match status" value="1"/>
</dbReference>
<dbReference type="InterPro" id="IPR051563">
    <property type="entry name" value="Glycosyl_Hydrolase_51"/>
</dbReference>
<keyword evidence="6" id="KW-0325">Glycoprotein</keyword>
<comment type="caution">
    <text evidence="8">The sequence shown here is derived from an EMBL/GenBank/DDBJ whole genome shotgun (WGS) entry which is preliminary data.</text>
</comment>
<evidence type="ECO:0000256" key="5">
    <source>
        <dbReference type="ARBA" id="ARBA00022801"/>
    </source>
</evidence>
<comment type="catalytic activity">
    <reaction evidence="1">
        <text>Hydrolysis of terminal non-reducing alpha-L-arabinofuranoside residues in alpha-L-arabinosides.</text>
        <dbReference type="EC" id="3.2.1.55"/>
    </reaction>
</comment>
<dbReference type="InterPro" id="IPR010496">
    <property type="entry name" value="AL/BT2_dom"/>
</dbReference>
<evidence type="ECO:0000256" key="3">
    <source>
        <dbReference type="ARBA" id="ARBA00012670"/>
    </source>
</evidence>
<dbReference type="PANTHER" id="PTHR31776:SF0">
    <property type="entry name" value="ALPHA-L-ARABINOFURANOSIDASE 1"/>
    <property type="match status" value="1"/>
</dbReference>
<keyword evidence="9" id="KW-1185">Reference proteome</keyword>
<dbReference type="EC" id="3.2.1.55" evidence="3"/>
<dbReference type="PANTHER" id="PTHR31776">
    <property type="entry name" value="ALPHA-L-ARABINOFURANOSIDASE 1"/>
    <property type="match status" value="1"/>
</dbReference>
<dbReference type="Pfam" id="PF22848">
    <property type="entry name" value="ASD1_dom"/>
    <property type="match status" value="1"/>
</dbReference>
<dbReference type="InterPro" id="IPR013320">
    <property type="entry name" value="ConA-like_dom_sf"/>
</dbReference>
<dbReference type="Gene3D" id="3.20.20.80">
    <property type="entry name" value="Glycosidases"/>
    <property type="match status" value="1"/>
</dbReference>
<dbReference type="SUPFAM" id="SSF49785">
    <property type="entry name" value="Galactose-binding domain-like"/>
    <property type="match status" value="1"/>
</dbReference>
<dbReference type="InterPro" id="IPR017853">
    <property type="entry name" value="GH"/>
</dbReference>
<dbReference type="InterPro" id="IPR055235">
    <property type="entry name" value="ASD1_cat"/>
</dbReference>
<gene>
    <name evidence="8" type="ORF">NG895_16220</name>
</gene>
<evidence type="ECO:0000256" key="6">
    <source>
        <dbReference type="ARBA" id="ARBA00023180"/>
    </source>
</evidence>
<dbReference type="Gene3D" id="2.60.120.260">
    <property type="entry name" value="Galactose-binding domain-like"/>
    <property type="match status" value="1"/>
</dbReference>
<proteinExistence type="inferred from homology"/>
<protein>
    <recommendedName>
        <fullName evidence="3">non-reducing end alpha-L-arabinofuranosidase</fullName>
        <ecNumber evidence="3">3.2.1.55</ecNumber>
    </recommendedName>
</protein>
<evidence type="ECO:0000259" key="7">
    <source>
        <dbReference type="SMART" id="SM00813"/>
    </source>
</evidence>
<dbReference type="SUPFAM" id="SSF51445">
    <property type="entry name" value="(Trans)glycosidases"/>
    <property type="match status" value="1"/>
</dbReference>
<keyword evidence="4" id="KW-0732">Signal</keyword>
<dbReference type="GO" id="GO:0046556">
    <property type="term" value="F:alpha-L-arabinofuranosidase activity"/>
    <property type="evidence" value="ECO:0007669"/>
    <property type="project" value="UniProtKB-EC"/>
</dbReference>
<dbReference type="RefSeq" id="WP_252853569.1">
    <property type="nucleotide sequence ID" value="NZ_JAMXLR010000055.1"/>
</dbReference>
<evidence type="ECO:0000313" key="8">
    <source>
        <dbReference type="EMBL" id="MCO6045457.1"/>
    </source>
</evidence>